<accession>A0A0D2FS71</accession>
<dbReference type="Pfam" id="PF12796">
    <property type="entry name" value="Ank_2"/>
    <property type="match status" value="1"/>
</dbReference>
<dbReference type="VEuPathDB" id="FungiDB:Z518_05849"/>
<dbReference type="HOGENOM" id="CLU_078327_0_0_1"/>
<feature type="repeat" description="ANK" evidence="1">
    <location>
        <begin position="37"/>
        <end position="70"/>
    </location>
</feature>
<keyword evidence="1" id="KW-0040">ANK repeat</keyword>
<gene>
    <name evidence="3" type="ORF">Z518_05849</name>
</gene>
<dbReference type="AlphaFoldDB" id="A0A0D2FS71"/>
<protein>
    <recommendedName>
        <fullName evidence="5">Ankyrin repeat protein</fullName>
    </recommendedName>
</protein>
<reference evidence="3 4" key="1">
    <citation type="submission" date="2015-01" db="EMBL/GenBank/DDBJ databases">
        <title>The Genome Sequence of Rhinocladiella mackenzie CBS 650.93.</title>
        <authorList>
            <consortium name="The Broad Institute Genomics Platform"/>
            <person name="Cuomo C."/>
            <person name="de Hoog S."/>
            <person name="Gorbushina A."/>
            <person name="Stielow B."/>
            <person name="Teixiera M."/>
            <person name="Abouelleil A."/>
            <person name="Chapman S.B."/>
            <person name="Priest M."/>
            <person name="Young S.K."/>
            <person name="Wortman J."/>
            <person name="Nusbaum C."/>
            <person name="Birren B."/>
        </authorList>
    </citation>
    <scope>NUCLEOTIDE SEQUENCE [LARGE SCALE GENOMIC DNA]</scope>
    <source>
        <strain evidence="3 4">CBS 650.93</strain>
    </source>
</reference>
<evidence type="ECO:0000313" key="4">
    <source>
        <dbReference type="Proteomes" id="UP000053617"/>
    </source>
</evidence>
<dbReference type="STRING" id="1442369.A0A0D2FS71"/>
<keyword evidence="4" id="KW-1185">Reference proteome</keyword>
<sequence length="223" mass="24741">MSDLNPFLLAAVTPDPDSRLLPLLRSNPDLASAQDAHGYSLLHAAASYNHVSLLRSLIDEFKVDVNLKDEDGETCLFVAETVEAAKCLVEELHIDLGVRNEEGMNALEKLVSEQEFPEVAEYLQTHTAQGSTATDSNRSGPHPNGIQHPPPLPPNMTINIDTVADATSNFEQEPDPEFRRRIEELAANENFHTAEGQQELRELITDAVRDVGNRDREVRRRVG</sequence>
<dbReference type="OrthoDB" id="19174at2759"/>
<evidence type="ECO:0000256" key="2">
    <source>
        <dbReference type="SAM" id="MobiDB-lite"/>
    </source>
</evidence>
<dbReference type="Proteomes" id="UP000053617">
    <property type="component" value="Unassembled WGS sequence"/>
</dbReference>
<proteinExistence type="predicted"/>
<evidence type="ECO:0000256" key="1">
    <source>
        <dbReference type="PROSITE-ProRule" id="PRU00023"/>
    </source>
</evidence>
<feature type="region of interest" description="Disordered" evidence="2">
    <location>
        <begin position="126"/>
        <end position="157"/>
    </location>
</feature>
<dbReference type="SUPFAM" id="SSF48403">
    <property type="entry name" value="Ankyrin repeat"/>
    <property type="match status" value="1"/>
</dbReference>
<name>A0A0D2FS71_9EURO</name>
<dbReference type="RefSeq" id="XP_013272113.1">
    <property type="nucleotide sequence ID" value="XM_013416659.1"/>
</dbReference>
<dbReference type="EMBL" id="KN847478">
    <property type="protein sequence ID" value="KIX04977.1"/>
    <property type="molecule type" value="Genomic_DNA"/>
</dbReference>
<dbReference type="InterPro" id="IPR002110">
    <property type="entry name" value="Ankyrin_rpt"/>
</dbReference>
<evidence type="ECO:0008006" key="5">
    <source>
        <dbReference type="Google" id="ProtNLM"/>
    </source>
</evidence>
<feature type="compositionally biased region" description="Polar residues" evidence="2">
    <location>
        <begin position="126"/>
        <end position="139"/>
    </location>
</feature>
<dbReference type="InterPro" id="IPR036770">
    <property type="entry name" value="Ankyrin_rpt-contain_sf"/>
</dbReference>
<organism evidence="3 4">
    <name type="scientific">Rhinocladiella mackenziei CBS 650.93</name>
    <dbReference type="NCBI Taxonomy" id="1442369"/>
    <lineage>
        <taxon>Eukaryota</taxon>
        <taxon>Fungi</taxon>
        <taxon>Dikarya</taxon>
        <taxon>Ascomycota</taxon>
        <taxon>Pezizomycotina</taxon>
        <taxon>Eurotiomycetes</taxon>
        <taxon>Chaetothyriomycetidae</taxon>
        <taxon>Chaetothyriales</taxon>
        <taxon>Herpotrichiellaceae</taxon>
        <taxon>Rhinocladiella</taxon>
    </lineage>
</organism>
<evidence type="ECO:0000313" key="3">
    <source>
        <dbReference type="EMBL" id="KIX04977.1"/>
    </source>
</evidence>
<dbReference type="GeneID" id="25293920"/>
<dbReference type="PROSITE" id="PS50088">
    <property type="entry name" value="ANK_REPEAT"/>
    <property type="match status" value="1"/>
</dbReference>
<dbReference type="Gene3D" id="1.25.40.20">
    <property type="entry name" value="Ankyrin repeat-containing domain"/>
    <property type="match status" value="1"/>
</dbReference>